<dbReference type="EMBL" id="LUEZ02000124">
    <property type="protein sequence ID" value="RDB16516.1"/>
    <property type="molecule type" value="Genomic_DNA"/>
</dbReference>
<dbReference type="InParanoid" id="A0A369JCB4"/>
<reference evidence="2" key="1">
    <citation type="submission" date="2018-04" db="EMBL/GenBank/DDBJ databases">
        <title>Whole genome sequencing of Hypsizygus marmoreus.</title>
        <authorList>
            <person name="Choi I.-G."/>
            <person name="Min B."/>
            <person name="Kim J.-G."/>
            <person name="Kim S."/>
            <person name="Oh Y.-L."/>
            <person name="Kong W.-S."/>
            <person name="Park H."/>
            <person name="Jeong J."/>
            <person name="Song E.-S."/>
        </authorList>
    </citation>
    <scope>NUCLEOTIDE SEQUENCE [LARGE SCALE GENOMIC DNA]</scope>
    <source>
        <strain evidence="2">51987-8</strain>
    </source>
</reference>
<comment type="caution">
    <text evidence="2">The sequence shown here is derived from an EMBL/GenBank/DDBJ whole genome shotgun (WGS) entry which is preliminary data.</text>
</comment>
<accession>A0A369JCB4</accession>
<proteinExistence type="predicted"/>
<gene>
    <name evidence="2" type="ORF">Hypma_002727</name>
</gene>
<feature type="compositionally biased region" description="Low complexity" evidence="1">
    <location>
        <begin position="58"/>
        <end position="79"/>
    </location>
</feature>
<dbReference type="AlphaFoldDB" id="A0A369JCB4"/>
<protein>
    <submittedName>
        <fullName evidence="2">Uncharacterized protein</fullName>
    </submittedName>
</protein>
<organism evidence="2 3">
    <name type="scientific">Hypsizygus marmoreus</name>
    <name type="common">White beech mushroom</name>
    <name type="synonym">Agaricus marmoreus</name>
    <dbReference type="NCBI Taxonomy" id="39966"/>
    <lineage>
        <taxon>Eukaryota</taxon>
        <taxon>Fungi</taxon>
        <taxon>Dikarya</taxon>
        <taxon>Basidiomycota</taxon>
        <taxon>Agaricomycotina</taxon>
        <taxon>Agaricomycetes</taxon>
        <taxon>Agaricomycetidae</taxon>
        <taxon>Agaricales</taxon>
        <taxon>Tricholomatineae</taxon>
        <taxon>Lyophyllaceae</taxon>
        <taxon>Hypsizygus</taxon>
    </lineage>
</organism>
<feature type="region of interest" description="Disordered" evidence="1">
    <location>
        <begin position="53"/>
        <end position="107"/>
    </location>
</feature>
<evidence type="ECO:0000313" key="3">
    <source>
        <dbReference type="Proteomes" id="UP000076154"/>
    </source>
</evidence>
<dbReference type="Proteomes" id="UP000076154">
    <property type="component" value="Unassembled WGS sequence"/>
</dbReference>
<keyword evidence="3" id="KW-1185">Reference proteome</keyword>
<evidence type="ECO:0000256" key="1">
    <source>
        <dbReference type="SAM" id="MobiDB-lite"/>
    </source>
</evidence>
<name>A0A369JCB4_HYPMA</name>
<evidence type="ECO:0000313" key="2">
    <source>
        <dbReference type="EMBL" id="RDB16516.1"/>
    </source>
</evidence>
<sequence>MKRCKALKREPANEFVKLEVKKVAALLEKKSQAFPNAPPPGFQKVISTHLFRGGGGSVVDDQSGSSTSTPSSSQPQQSTRIETAPLSPPSSKPILSGSGDPLKAVSTRSLKPAESFASCVSEYLKYYPTATTPT</sequence>